<reference evidence="5" key="1">
    <citation type="journal article" date="2015" name="Nat. Genet.">
        <title>The pineapple genome and the evolution of CAM photosynthesis.</title>
        <authorList>
            <person name="Ming R."/>
            <person name="VanBuren R."/>
            <person name="Wai C.M."/>
            <person name="Tang H."/>
            <person name="Schatz M.C."/>
            <person name="Bowers J.E."/>
            <person name="Lyons E."/>
            <person name="Wang M.L."/>
            <person name="Chen J."/>
            <person name="Biggers E."/>
            <person name="Zhang J."/>
            <person name="Huang L."/>
            <person name="Zhang L."/>
            <person name="Miao W."/>
            <person name="Zhang J."/>
            <person name="Ye Z."/>
            <person name="Miao C."/>
            <person name="Lin Z."/>
            <person name="Wang H."/>
            <person name="Zhou H."/>
            <person name="Yim W.C."/>
            <person name="Priest H.D."/>
            <person name="Zheng C."/>
            <person name="Woodhouse M."/>
            <person name="Edger P.P."/>
            <person name="Guyot R."/>
            <person name="Guo H.B."/>
            <person name="Guo H."/>
            <person name="Zheng G."/>
            <person name="Singh R."/>
            <person name="Sharma A."/>
            <person name="Min X."/>
            <person name="Zheng Y."/>
            <person name="Lee H."/>
            <person name="Gurtowski J."/>
            <person name="Sedlazeck F.J."/>
            <person name="Harkess A."/>
            <person name="McKain M.R."/>
            <person name="Liao Z."/>
            <person name="Fang J."/>
            <person name="Liu J."/>
            <person name="Zhang X."/>
            <person name="Zhang Q."/>
            <person name="Hu W."/>
            <person name="Qin Y."/>
            <person name="Wang K."/>
            <person name="Chen L.Y."/>
            <person name="Shirley N."/>
            <person name="Lin Y.R."/>
            <person name="Liu L.Y."/>
            <person name="Hernandez A.G."/>
            <person name="Wright C.L."/>
            <person name="Bulone V."/>
            <person name="Tuskan G.A."/>
            <person name="Heath K."/>
            <person name="Zee F."/>
            <person name="Moore P.H."/>
            <person name="Sunkar R."/>
            <person name="Leebens-Mack J.H."/>
            <person name="Mockler T."/>
            <person name="Bennetzen J.L."/>
            <person name="Freeling M."/>
            <person name="Sankoff D."/>
            <person name="Paterson A.H."/>
            <person name="Zhu X."/>
            <person name="Yang X."/>
            <person name="Smith J.A."/>
            <person name="Cushman J.C."/>
            <person name="Paull R.E."/>
            <person name="Yu Q."/>
        </authorList>
    </citation>
    <scope>NUCLEOTIDE SEQUENCE [LARGE SCALE GENOMIC DNA]</scope>
    <source>
        <strain evidence="5">cv. F153</strain>
    </source>
</reference>
<comment type="similarity">
    <text evidence="2">Belongs to the TlyA family.</text>
</comment>
<feature type="domain" description="RNA-binding S4" evidence="4">
    <location>
        <begin position="55"/>
        <end position="120"/>
    </location>
</feature>
<accession>A0A6P5GES4</accession>
<dbReference type="GeneID" id="109722754"/>
<dbReference type="Pfam" id="PF01479">
    <property type="entry name" value="S4"/>
    <property type="match status" value="1"/>
</dbReference>
<dbReference type="Proteomes" id="UP000515123">
    <property type="component" value="Linkage group 17"/>
</dbReference>
<dbReference type="OrthoDB" id="449109at2759"/>
<sequence length="254" mass="27957">MALRLPLSRSSATSIFSSSIHSTRFLRISERSNYCPLRTFAVAKSEKIHLPKKKKRLDEVCLERYQQYSRTFIQSWILQGKVLVDGRVVSKAGTPVSDKSVVEIKAVVPKYVCRAGYKLEAAIEEFGVDVVGKVALDSGLSTGGFTDCLLQHGASYVYGVDVGYGQVMPAVVNVMKSESTLITLVKPQFEARKSQVGGGGVVRDPQVHQEVLDRIIKGVEDFGFHSKGWIESPIKGAEGNTEFLVCFQRIPKAT</sequence>
<dbReference type="AlphaFoldDB" id="A0A6P5GES4"/>
<dbReference type="GO" id="GO:0008168">
    <property type="term" value="F:methyltransferase activity"/>
    <property type="evidence" value="ECO:0007669"/>
    <property type="project" value="InterPro"/>
</dbReference>
<dbReference type="GO" id="GO:0003723">
    <property type="term" value="F:RNA binding"/>
    <property type="evidence" value="ECO:0007669"/>
    <property type="project" value="UniProtKB-KW"/>
</dbReference>
<dbReference type="SUPFAM" id="SSF53335">
    <property type="entry name" value="S-adenosyl-L-methionine-dependent methyltransferases"/>
    <property type="match status" value="1"/>
</dbReference>
<dbReference type="Pfam" id="PF01728">
    <property type="entry name" value="FtsJ"/>
    <property type="match status" value="2"/>
</dbReference>
<dbReference type="RefSeq" id="XP_020106474.1">
    <property type="nucleotide sequence ID" value="XM_020250885.1"/>
</dbReference>
<evidence type="ECO:0000313" key="5">
    <source>
        <dbReference type="Proteomes" id="UP000515123"/>
    </source>
</evidence>
<dbReference type="Gene3D" id="3.40.50.150">
    <property type="entry name" value="Vaccinia Virus protein VP39"/>
    <property type="match status" value="2"/>
</dbReference>
<organism evidence="5 6">
    <name type="scientific">Ananas comosus</name>
    <name type="common">Pineapple</name>
    <name type="synonym">Ananas ananas</name>
    <dbReference type="NCBI Taxonomy" id="4615"/>
    <lineage>
        <taxon>Eukaryota</taxon>
        <taxon>Viridiplantae</taxon>
        <taxon>Streptophyta</taxon>
        <taxon>Embryophyta</taxon>
        <taxon>Tracheophyta</taxon>
        <taxon>Spermatophyta</taxon>
        <taxon>Magnoliopsida</taxon>
        <taxon>Liliopsida</taxon>
        <taxon>Poales</taxon>
        <taxon>Bromeliaceae</taxon>
        <taxon>Bromelioideae</taxon>
        <taxon>Ananas</taxon>
    </lineage>
</organism>
<dbReference type="InterPro" id="IPR002877">
    <property type="entry name" value="RNA_MeTrfase_FtsJ_dom"/>
</dbReference>
<proteinExistence type="inferred from homology"/>
<name>A0A6P5GES4_ANACO</name>
<dbReference type="GO" id="GO:0032259">
    <property type="term" value="P:methylation"/>
    <property type="evidence" value="ECO:0007669"/>
    <property type="project" value="InterPro"/>
</dbReference>
<reference evidence="6" key="2">
    <citation type="submission" date="2025-08" db="UniProtKB">
        <authorList>
            <consortium name="RefSeq"/>
        </authorList>
    </citation>
    <scope>IDENTIFICATION</scope>
    <source>
        <tissue evidence="6">Leaf</tissue>
    </source>
</reference>
<dbReference type="PROSITE" id="PS50889">
    <property type="entry name" value="S4"/>
    <property type="match status" value="1"/>
</dbReference>
<gene>
    <name evidence="6" type="primary">LOC109722754</name>
</gene>
<evidence type="ECO:0000256" key="3">
    <source>
        <dbReference type="PROSITE-ProRule" id="PRU00182"/>
    </source>
</evidence>
<dbReference type="Gene3D" id="3.10.290.10">
    <property type="entry name" value="RNA-binding S4 domain"/>
    <property type="match status" value="1"/>
</dbReference>
<dbReference type="InterPro" id="IPR047048">
    <property type="entry name" value="TlyA"/>
</dbReference>
<dbReference type="InterPro" id="IPR036986">
    <property type="entry name" value="S4_RNA-bd_sf"/>
</dbReference>
<dbReference type="PANTHER" id="PTHR32319">
    <property type="entry name" value="BACTERIAL HEMOLYSIN-LIKE PROTEIN"/>
    <property type="match status" value="1"/>
</dbReference>
<dbReference type="InterPro" id="IPR029063">
    <property type="entry name" value="SAM-dependent_MTases_sf"/>
</dbReference>
<evidence type="ECO:0000256" key="2">
    <source>
        <dbReference type="ARBA" id="ARBA00029460"/>
    </source>
</evidence>
<keyword evidence="5" id="KW-1185">Reference proteome</keyword>
<protein>
    <submittedName>
        <fullName evidence="6">Uncharacterized protein LOC109722754 isoform X3</fullName>
    </submittedName>
</protein>
<dbReference type="SMART" id="SM00363">
    <property type="entry name" value="S4"/>
    <property type="match status" value="1"/>
</dbReference>
<dbReference type="CDD" id="cd00165">
    <property type="entry name" value="S4"/>
    <property type="match status" value="1"/>
</dbReference>
<keyword evidence="1 3" id="KW-0694">RNA-binding</keyword>
<evidence type="ECO:0000259" key="4">
    <source>
        <dbReference type="SMART" id="SM00363"/>
    </source>
</evidence>
<evidence type="ECO:0000313" key="6">
    <source>
        <dbReference type="RefSeq" id="XP_020106474.1"/>
    </source>
</evidence>
<dbReference type="InterPro" id="IPR002942">
    <property type="entry name" value="S4_RNA-bd"/>
</dbReference>
<dbReference type="SUPFAM" id="SSF55174">
    <property type="entry name" value="Alpha-L RNA-binding motif"/>
    <property type="match status" value="1"/>
</dbReference>
<dbReference type="PANTHER" id="PTHR32319:SF0">
    <property type="entry name" value="BACTERIAL HEMOLYSIN-LIKE PROTEIN"/>
    <property type="match status" value="1"/>
</dbReference>
<evidence type="ECO:0000256" key="1">
    <source>
        <dbReference type="ARBA" id="ARBA00022884"/>
    </source>
</evidence>